<sequence>MIRGKDNDRIMFSHIMFYLKRFASCESFFLFHKKNIRLLAFLTVIEKTPIFSFRDKETGEASSGRIHCFERSEEEGKV</sequence>
<protein>
    <submittedName>
        <fullName evidence="1">Uncharacterized protein</fullName>
    </submittedName>
</protein>
<proteinExistence type="predicted"/>
<comment type="caution">
    <text evidence="1">The sequence shown here is derived from an EMBL/GenBank/DDBJ whole genome shotgun (WGS) entry which is preliminary data.</text>
</comment>
<name>A0A329R433_9BACL</name>
<dbReference type="Proteomes" id="UP000250642">
    <property type="component" value="Unassembled WGS sequence"/>
</dbReference>
<dbReference type="AlphaFoldDB" id="A0A329R433"/>
<evidence type="ECO:0000313" key="2">
    <source>
        <dbReference type="Proteomes" id="UP000250642"/>
    </source>
</evidence>
<reference evidence="1 2" key="1">
    <citation type="submission" date="2018-04" db="EMBL/GenBank/DDBJ databases">
        <title>Paenibacillus taichungensis Genome sequencing and assembly.</title>
        <authorList>
            <person name="Xu J."/>
            <person name="Rensing C."/>
            <person name="Mazhar H.S."/>
        </authorList>
    </citation>
    <scope>NUCLEOTIDE SEQUENCE [LARGE SCALE GENOMIC DNA]</scope>
    <source>
        <strain evidence="1 2">NC1</strain>
    </source>
</reference>
<dbReference type="EMBL" id="QEVW01000001">
    <property type="protein sequence ID" value="RAW19485.1"/>
    <property type="molecule type" value="Genomic_DNA"/>
</dbReference>
<evidence type="ECO:0000313" key="1">
    <source>
        <dbReference type="EMBL" id="RAW19485.1"/>
    </source>
</evidence>
<organism evidence="1 2">
    <name type="scientific">Paenibacillus taichungensis</name>
    <dbReference type="NCBI Taxonomy" id="484184"/>
    <lineage>
        <taxon>Bacteria</taxon>
        <taxon>Bacillati</taxon>
        <taxon>Bacillota</taxon>
        <taxon>Bacilli</taxon>
        <taxon>Bacillales</taxon>
        <taxon>Paenibacillaceae</taxon>
        <taxon>Paenibacillus</taxon>
    </lineage>
</organism>
<gene>
    <name evidence="1" type="ORF">DC345_01555</name>
</gene>
<accession>A0A329R433</accession>